<keyword evidence="2 4" id="KW-0479">Metal-binding</keyword>
<dbReference type="Gene3D" id="3.40.190.10">
    <property type="entry name" value="Periplasmic binding protein-like II"/>
    <property type="match status" value="2"/>
</dbReference>
<reference evidence="5 6" key="1">
    <citation type="submission" date="2019-08" db="EMBL/GenBank/DDBJ databases">
        <title>Complete genome sequence of Thermosulfurimonas marina SU872T, an anaerobic thermophilic chemolithoautotrophic bacterium isolated from a shallow marine hydrothermal vent.</title>
        <authorList>
            <person name="Allioux M."/>
            <person name="Jebbar M."/>
            <person name="Slobodkina G."/>
            <person name="Slobodkin A."/>
            <person name="Moalic Y."/>
            <person name="Frolova A."/>
            <person name="Shao Z."/>
            <person name="Alain K."/>
        </authorList>
    </citation>
    <scope>NUCLEOTIDE SEQUENCE [LARGE SCALE GENOMIC DNA]</scope>
    <source>
        <strain evidence="5 6">SU872</strain>
    </source>
</reference>
<evidence type="ECO:0000256" key="2">
    <source>
        <dbReference type="ARBA" id="ARBA00022723"/>
    </source>
</evidence>
<dbReference type="GO" id="GO:0046872">
    <property type="term" value="F:metal ion binding"/>
    <property type="evidence" value="ECO:0007669"/>
    <property type="project" value="UniProtKB-KW"/>
</dbReference>
<sequence length="285" mass="31662">MVKKVLLFWALLGLWVAVAGAEKRLLIFAGSASKPATEEAARVFERRTGTKVDLVFGGSGFVLSQMLLSHKGDLYFPGSSDYMELAKEKGAVLSETERRVVYLVPAIIVARGNPKHIRGLRDLLRPEVRVAIANPEGVCLGAYAVEVLEKSLSPEEVRLFRKKLVNYTGSCAKTAAVVALGAVDAVLGWRVFALWDPEHLEVVKLKPQEVARVGYIPIAVSRFSQNRKLAEDFIRFLLSEEGRAIFRRHGYFMSPEEAFAWLGEKKPVGGRFEVPRSWLEGAHEP</sequence>
<evidence type="ECO:0000256" key="4">
    <source>
        <dbReference type="PIRSR" id="PIRSR004846-1"/>
    </source>
</evidence>
<gene>
    <name evidence="5" type="primary">modA</name>
    <name evidence="5" type="ORF">FVE67_00950</name>
</gene>
<feature type="binding site" evidence="4">
    <location>
        <position position="59"/>
    </location>
    <ligand>
        <name>molybdate</name>
        <dbReference type="ChEBI" id="CHEBI:36264"/>
    </ligand>
</feature>
<keyword evidence="4" id="KW-0500">Molybdenum</keyword>
<dbReference type="Pfam" id="PF13531">
    <property type="entry name" value="SBP_bac_11"/>
    <property type="match status" value="1"/>
</dbReference>
<dbReference type="GO" id="GO:0015689">
    <property type="term" value="P:molybdate ion transport"/>
    <property type="evidence" value="ECO:0007669"/>
    <property type="project" value="InterPro"/>
</dbReference>
<dbReference type="InterPro" id="IPR050682">
    <property type="entry name" value="ModA/WtpA"/>
</dbReference>
<evidence type="ECO:0000313" key="5">
    <source>
        <dbReference type="EMBL" id="QJA05442.1"/>
    </source>
</evidence>
<dbReference type="AlphaFoldDB" id="A0A6H1WQG6"/>
<protein>
    <submittedName>
        <fullName evidence="5">Molybdate ABC transporter substrate-binding protein</fullName>
    </submittedName>
</protein>
<name>A0A6H1WQG6_9BACT</name>
<dbReference type="CDD" id="cd13517">
    <property type="entry name" value="PBP2_ModA3_like"/>
    <property type="match status" value="1"/>
</dbReference>
<proteinExistence type="inferred from homology"/>
<dbReference type="PIRSF" id="PIRSF004846">
    <property type="entry name" value="ModA"/>
    <property type="match status" value="1"/>
</dbReference>
<keyword evidence="6" id="KW-1185">Reference proteome</keyword>
<dbReference type="NCBIfam" id="TIGR01256">
    <property type="entry name" value="modA"/>
    <property type="match status" value="1"/>
</dbReference>
<dbReference type="InterPro" id="IPR005950">
    <property type="entry name" value="ModA"/>
</dbReference>
<keyword evidence="3" id="KW-0732">Signal</keyword>
<dbReference type="KEGG" id="tmai:FVE67_00950"/>
<dbReference type="Proteomes" id="UP000501253">
    <property type="component" value="Chromosome"/>
</dbReference>
<evidence type="ECO:0000256" key="3">
    <source>
        <dbReference type="ARBA" id="ARBA00022729"/>
    </source>
</evidence>
<dbReference type="PANTHER" id="PTHR30632">
    <property type="entry name" value="MOLYBDATE-BINDING PERIPLASMIC PROTEIN"/>
    <property type="match status" value="1"/>
</dbReference>
<comment type="similarity">
    <text evidence="1">Belongs to the bacterial solute-binding protein ModA family.</text>
</comment>
<evidence type="ECO:0000256" key="1">
    <source>
        <dbReference type="ARBA" id="ARBA00009175"/>
    </source>
</evidence>
<evidence type="ECO:0000313" key="6">
    <source>
        <dbReference type="Proteomes" id="UP000501253"/>
    </source>
</evidence>
<dbReference type="GO" id="GO:0030973">
    <property type="term" value="F:molybdate ion binding"/>
    <property type="evidence" value="ECO:0007669"/>
    <property type="project" value="TreeGrafter"/>
</dbReference>
<dbReference type="SUPFAM" id="SSF53850">
    <property type="entry name" value="Periplasmic binding protein-like II"/>
    <property type="match status" value="1"/>
</dbReference>
<dbReference type="PANTHER" id="PTHR30632:SF0">
    <property type="entry name" value="SULFATE-BINDING PROTEIN"/>
    <property type="match status" value="1"/>
</dbReference>
<dbReference type="EMBL" id="CP042909">
    <property type="protein sequence ID" value="QJA05442.1"/>
    <property type="molecule type" value="Genomic_DNA"/>
</dbReference>
<dbReference type="RefSeq" id="WP_168718807.1">
    <property type="nucleotide sequence ID" value="NZ_CP042909.1"/>
</dbReference>
<accession>A0A6H1WQG6</accession>
<organism evidence="5 6">
    <name type="scientific">Thermosulfurimonas marina</name>
    <dbReference type="NCBI Taxonomy" id="2047767"/>
    <lineage>
        <taxon>Bacteria</taxon>
        <taxon>Pseudomonadati</taxon>
        <taxon>Thermodesulfobacteriota</taxon>
        <taxon>Thermodesulfobacteria</taxon>
        <taxon>Thermodesulfobacteriales</taxon>
        <taxon>Thermodesulfobacteriaceae</taxon>
        <taxon>Thermosulfurimonas</taxon>
    </lineage>
</organism>